<comment type="caution">
    <text evidence="6">The sequence shown here is derived from an EMBL/GenBank/DDBJ whole genome shotgun (WGS) entry which is preliminary data.</text>
</comment>
<keyword evidence="3" id="KW-0378">Hydrolase</keyword>
<evidence type="ECO:0000256" key="1">
    <source>
        <dbReference type="ARBA" id="ARBA00010240"/>
    </source>
</evidence>
<dbReference type="Gene3D" id="3.40.1090.10">
    <property type="entry name" value="Cytosolic phospholipase A2 catalytic domain"/>
    <property type="match status" value="1"/>
</dbReference>
<dbReference type="CDD" id="cd07199">
    <property type="entry name" value="Pat17_PNPLA8_PNPLA9_like"/>
    <property type="match status" value="1"/>
</dbReference>
<evidence type="ECO:0000313" key="7">
    <source>
        <dbReference type="Proteomes" id="UP001139028"/>
    </source>
</evidence>
<keyword evidence="4" id="KW-0812">Transmembrane</keyword>
<comment type="caution">
    <text evidence="3">Lacks conserved residue(s) required for the propagation of feature annotation.</text>
</comment>
<keyword evidence="4" id="KW-0472">Membrane</keyword>
<evidence type="ECO:0000313" key="6">
    <source>
        <dbReference type="EMBL" id="MCO1336525.1"/>
    </source>
</evidence>
<evidence type="ECO:0000259" key="5">
    <source>
        <dbReference type="PROSITE" id="PS51635"/>
    </source>
</evidence>
<dbReference type="GO" id="GO:0047372">
    <property type="term" value="F:monoacylglycerol lipase activity"/>
    <property type="evidence" value="ECO:0007669"/>
    <property type="project" value="TreeGrafter"/>
</dbReference>
<dbReference type="PANTHER" id="PTHR32176:SF92">
    <property type="entry name" value="XYLOSE ISOMERASE"/>
    <property type="match status" value="1"/>
</dbReference>
<dbReference type="PANTHER" id="PTHR32176">
    <property type="entry name" value="XYLOSE ISOMERASE"/>
    <property type="match status" value="1"/>
</dbReference>
<accession>A0A9X2J860</accession>
<feature type="domain" description="PNPLA" evidence="5">
    <location>
        <begin position="59"/>
        <end position="260"/>
    </location>
</feature>
<dbReference type="AlphaFoldDB" id="A0A9X2J860"/>
<dbReference type="Proteomes" id="UP001139028">
    <property type="component" value="Unassembled WGS sequence"/>
</dbReference>
<feature type="active site" description="Nucleophile" evidence="3">
    <location>
        <position position="97"/>
    </location>
</feature>
<keyword evidence="4" id="KW-1133">Transmembrane helix</keyword>
<evidence type="ECO:0000256" key="4">
    <source>
        <dbReference type="SAM" id="Phobius"/>
    </source>
</evidence>
<dbReference type="Pfam" id="PF01734">
    <property type="entry name" value="Patatin"/>
    <property type="match status" value="1"/>
</dbReference>
<keyword evidence="3" id="KW-0442">Lipid degradation</keyword>
<sequence length="385" mass="43278">MKLRYIIVICILCALTATTYVYLYNSHLTESVTFNHVSVSESEIVKKDNLSQKDTINILVIDGGGIRGLIPLYVLQHIEQEVGQPINELFDVFSGVSTGAVIASGLNIPSDQLANQYSDYDSKVDLLIDLYKSQSDYLFSSPWHHKILSASGFFSPKFLGERLHKVLGKHYTEELKFTDLDNYVIIPSLDIHTGQVHLFKNRGKEVTELPTNSLYQLVTAAVSAETLFPPVDFMSSNKDIRHRYFADAGISANNPASLALLDIIKKFPNKKYYVLILGAGTSPLTSTETSYGKLKNWGSIQWIPDVITNVQRSMDQQQIYTMEIAKLLSASGTVEYNYLNIEISDPSVGPFEYNNIDSLEIHSDRLIKENRDAVQQVIQHLKQEC</sequence>
<dbReference type="GO" id="GO:0004620">
    <property type="term" value="F:phospholipase activity"/>
    <property type="evidence" value="ECO:0007669"/>
    <property type="project" value="TreeGrafter"/>
</dbReference>
<dbReference type="PROSITE" id="PS51635">
    <property type="entry name" value="PNPLA"/>
    <property type="match status" value="1"/>
</dbReference>
<dbReference type="InterPro" id="IPR002641">
    <property type="entry name" value="PNPLA_dom"/>
</dbReference>
<feature type="short sequence motif" description="GXSXG" evidence="3">
    <location>
        <begin position="95"/>
        <end position="99"/>
    </location>
</feature>
<gene>
    <name evidence="6" type="ORF">MO867_19515</name>
</gene>
<name>A0A9X2J860_9GAMM</name>
<feature type="active site" description="Proton acceptor" evidence="3">
    <location>
        <position position="247"/>
    </location>
</feature>
<reference evidence="6" key="1">
    <citation type="journal article" date="2022" name="Arch. Microbiol.">
        <title>Microbulbifer okhotskensis sp. nov., isolated from a deep bottom sediment of the Okhotsk Sea.</title>
        <authorList>
            <person name="Romanenko L."/>
            <person name="Kurilenko V."/>
            <person name="Otstavnykh N."/>
            <person name="Velansky P."/>
            <person name="Isaeva M."/>
            <person name="Mikhailov V."/>
        </authorList>
    </citation>
    <scope>NUCLEOTIDE SEQUENCE</scope>
    <source>
        <strain evidence="6">OS29</strain>
    </source>
</reference>
<proteinExistence type="inferred from homology"/>
<evidence type="ECO:0000256" key="2">
    <source>
        <dbReference type="ARBA" id="ARBA00023098"/>
    </source>
</evidence>
<feature type="transmembrane region" description="Helical" evidence="4">
    <location>
        <begin position="5"/>
        <end position="24"/>
    </location>
</feature>
<dbReference type="InterPro" id="IPR016035">
    <property type="entry name" value="Acyl_Trfase/lysoPLipase"/>
</dbReference>
<keyword evidence="2 3" id="KW-0443">Lipid metabolism</keyword>
<feature type="short sequence motif" description="GXGXXG" evidence="3">
    <location>
        <begin position="63"/>
        <end position="68"/>
    </location>
</feature>
<evidence type="ECO:0000256" key="3">
    <source>
        <dbReference type="PROSITE-ProRule" id="PRU01161"/>
    </source>
</evidence>
<dbReference type="SUPFAM" id="SSF52151">
    <property type="entry name" value="FabD/lysophospholipase-like"/>
    <property type="match status" value="1"/>
</dbReference>
<protein>
    <submittedName>
        <fullName evidence="6">Patatin-like phospholipase family protein</fullName>
    </submittedName>
</protein>
<organism evidence="6 7">
    <name type="scientific">Microbulbifer okhotskensis</name>
    <dbReference type="NCBI Taxonomy" id="2926617"/>
    <lineage>
        <taxon>Bacteria</taxon>
        <taxon>Pseudomonadati</taxon>
        <taxon>Pseudomonadota</taxon>
        <taxon>Gammaproteobacteria</taxon>
        <taxon>Cellvibrionales</taxon>
        <taxon>Microbulbiferaceae</taxon>
        <taxon>Microbulbifer</taxon>
    </lineage>
</organism>
<keyword evidence="7" id="KW-1185">Reference proteome</keyword>
<dbReference type="RefSeq" id="WP_252472229.1">
    <property type="nucleotide sequence ID" value="NZ_JALBWM010000146.1"/>
</dbReference>
<comment type="similarity">
    <text evidence="1">Belongs to the patatin family.</text>
</comment>
<dbReference type="EMBL" id="JALBWM010000146">
    <property type="protein sequence ID" value="MCO1336525.1"/>
    <property type="molecule type" value="Genomic_DNA"/>
</dbReference>
<dbReference type="GO" id="GO:0016042">
    <property type="term" value="P:lipid catabolic process"/>
    <property type="evidence" value="ECO:0007669"/>
    <property type="project" value="UniProtKB-UniRule"/>
</dbReference>